<name>A0A1I2RJM6_9LACO</name>
<reference evidence="5" key="1">
    <citation type="submission" date="2016-10" db="EMBL/GenBank/DDBJ databases">
        <authorList>
            <person name="Varghese N."/>
            <person name="Submissions S."/>
        </authorList>
    </citation>
    <scope>NUCLEOTIDE SEQUENCE [LARGE SCALE GENOMIC DNA]</scope>
    <source>
        <strain evidence="5">DSM 20403</strain>
    </source>
</reference>
<protein>
    <submittedName>
        <fullName evidence="4">Phage tail tape measure protein, TP901 family, core region</fullName>
    </submittedName>
</protein>
<dbReference type="Proteomes" id="UP000182635">
    <property type="component" value="Unassembled WGS sequence"/>
</dbReference>
<evidence type="ECO:0000313" key="4">
    <source>
        <dbReference type="EMBL" id="SFG40865.1"/>
    </source>
</evidence>
<dbReference type="OrthoDB" id="2137849at2"/>
<dbReference type="CDD" id="cd13402">
    <property type="entry name" value="LT_TF-like"/>
    <property type="match status" value="1"/>
</dbReference>
<evidence type="ECO:0000256" key="1">
    <source>
        <dbReference type="SAM" id="MobiDB-lite"/>
    </source>
</evidence>
<evidence type="ECO:0000259" key="2">
    <source>
        <dbReference type="Pfam" id="PF01464"/>
    </source>
</evidence>
<feature type="domain" description="Phage tail tape measure protein" evidence="3">
    <location>
        <begin position="2"/>
        <end position="74"/>
    </location>
</feature>
<dbReference type="Pfam" id="PF10145">
    <property type="entry name" value="PhageMin_Tail"/>
    <property type="match status" value="1"/>
</dbReference>
<evidence type="ECO:0000259" key="3">
    <source>
        <dbReference type="Pfam" id="PF10145"/>
    </source>
</evidence>
<feature type="domain" description="Transglycosylase SLT" evidence="2">
    <location>
        <begin position="1055"/>
        <end position="1122"/>
    </location>
</feature>
<dbReference type="Pfam" id="PF01464">
    <property type="entry name" value="SLT"/>
    <property type="match status" value="1"/>
</dbReference>
<organism evidence="4 5">
    <name type="scientific">Ligilactobacillus ruminis DSM 20403 = NBRC 102161</name>
    <dbReference type="NCBI Taxonomy" id="1423798"/>
    <lineage>
        <taxon>Bacteria</taxon>
        <taxon>Bacillati</taxon>
        <taxon>Bacillota</taxon>
        <taxon>Bacilli</taxon>
        <taxon>Lactobacillales</taxon>
        <taxon>Lactobacillaceae</taxon>
        <taxon>Ligilactobacillus</taxon>
    </lineage>
</organism>
<proteinExistence type="predicted"/>
<gene>
    <name evidence="4" type="ORF">SAMN02910432_01233</name>
</gene>
<dbReference type="RefSeq" id="WP_052750351.1">
    <property type="nucleotide sequence ID" value="NZ_AYYL01000057.1"/>
</dbReference>
<dbReference type="SUPFAM" id="SSF53955">
    <property type="entry name" value="Lysozyme-like"/>
    <property type="match status" value="1"/>
</dbReference>
<accession>A0A1I2RJM6</accession>
<dbReference type="NCBIfam" id="TIGR01760">
    <property type="entry name" value="tape_meas_TP901"/>
    <property type="match status" value="1"/>
</dbReference>
<feature type="region of interest" description="Disordered" evidence="1">
    <location>
        <begin position="1057"/>
        <end position="1082"/>
    </location>
</feature>
<sequence length="1289" mass="139953">MGTGLRQVINSLVSAVKAIGKKNSVLDNLGIKKEEMVDANGNLKSMTDIMGVLQKHTESMDKTQKNAVFNSLFGTTGQQAGMILAENSQRLGELTQRTQEAADKGKYVQTLSEKNSETAQANNEKFKKAWEDLEIKFGAELLPYMTEATKELGELFGQKDFQKDVKVMADGVGSVARKLLTVAEIALKYRDVILDVATILGKIWVADKIINFTLKLKELATVFGGFGSKVAEEQAEVKALTLEYQSLAEAKTLASNSYVGVGSSAAGAEKKMSKPVQSTKIAEGVEEGIATSGAVEKGVTKSVAAAGRSAKLAGFVSRFGTKLIGIAGAAIALFNVENDISEAIKTGSESSKVKAAANAAGTAIGAGVGFATGGPMGAALGSSIGNMLGSTSIAQKIVKGLNNAVKKAAKEQQKQFAETGYVTMYDGTTVKVGKVKVEKSSLTKAQKSVSDDIRKSMDKADLSVIKMSVQSDDKSLNKAKATLEGFYASVARTAERQSQKRADAEKRAVEQMYKQHQISKKQYEEYIKGIDDADKKRQSSQKKTYDILIKATNKYNEDLKKATANGQGNVNRITYTYNKKREKLAKDEAETIKGVRESGYVQIKGRTYTGEEAVRKVQEQFKAKREKLARSEKKEQAEIARNTANEKEKITEKYNKERLSKLQSLSKSIAKEMGTSSRQQKEILDKLRKDKGKISDQEAKELINKSANEANKIINHAERTRKETISKAQQTYKGKVEQYRRMNKDIPGYTKDMMNKDIANAKSERDTTVSVANEAKNKIVGSAKAKHNQVVDEARKQNKSVSQNIVAEGNNGIKSYNAWGAAVHNTLKFLSDAWSSVVHAFGGSYKGNVGSYRPAARISSYANGGVARTGLALVGEAGPELVYTPWSKSARIVGRHGAEVAPLNQGEQVLNARDTARVMAGSYSGTLPGYATGTFSLSGFIGSIKDKALDIADSVLDVLKKPVKWIARGFSHWPSVQAFSFTHTTLMDQTRNMAKKSLINPVTQAFKKLLKSYDDSGTNPSGSGVKRWEPYVKKALAKLGLSTSGAMVSKVLRQINTESGGNPHAKQPGADPDGDGSGPALGLMQTKRSTFNAYALAGHKDIWNGYDNMLAGLNYARTRYGASLSALGKGHGYANGGLVSTHGVYEMAEQNLPEMVIPLDLSKRSRAYQLMQKSLDYFARTDNHQGVSKADVESEKSNNRLEQTLSAMLTMLAKIFGASEEQIEVLRILSSGNADRQLADIGQKLDAIANKQLRVDGSSFARSYEQYGSVERNRRDTMLGRGMSIDTRI</sequence>
<dbReference type="InterPro" id="IPR010090">
    <property type="entry name" value="Phage_tape_meas"/>
</dbReference>
<dbReference type="EMBL" id="FOPI01000018">
    <property type="protein sequence ID" value="SFG40865.1"/>
    <property type="molecule type" value="Genomic_DNA"/>
</dbReference>
<dbReference type="InterPro" id="IPR023346">
    <property type="entry name" value="Lysozyme-like_dom_sf"/>
</dbReference>
<dbReference type="InterPro" id="IPR008258">
    <property type="entry name" value="Transglycosylase_SLT_dom_1"/>
</dbReference>
<evidence type="ECO:0000313" key="5">
    <source>
        <dbReference type="Proteomes" id="UP000182635"/>
    </source>
</evidence>